<keyword evidence="2" id="KW-1133">Transmembrane helix</keyword>
<reference evidence="3 4" key="1">
    <citation type="submission" date="2019-09" db="EMBL/GenBank/DDBJ databases">
        <title>Wenzhouxiangella sp. Genome sequencing and assembly.</title>
        <authorList>
            <person name="Zhang R."/>
        </authorList>
    </citation>
    <scope>NUCLEOTIDE SEQUENCE [LARGE SCALE GENOMIC DNA]</scope>
    <source>
        <strain evidence="3 4">W260</strain>
    </source>
</reference>
<comment type="caution">
    <text evidence="3">The sequence shown here is derived from an EMBL/GenBank/DDBJ whole genome shotgun (WGS) entry which is preliminary data.</text>
</comment>
<keyword evidence="2" id="KW-0812">Transmembrane</keyword>
<name>A0A5N0TC22_9GAMM</name>
<feature type="transmembrane region" description="Helical" evidence="2">
    <location>
        <begin position="63"/>
        <end position="86"/>
    </location>
</feature>
<accession>A0A5N0TC22</accession>
<keyword evidence="4" id="KW-1185">Reference proteome</keyword>
<dbReference type="PROSITE" id="PS51257">
    <property type="entry name" value="PROKAR_LIPOPROTEIN"/>
    <property type="match status" value="1"/>
</dbReference>
<organism evidence="3 4">
    <name type="scientific">Marinihelvus fidelis</name>
    <dbReference type="NCBI Taxonomy" id="2613842"/>
    <lineage>
        <taxon>Bacteria</taxon>
        <taxon>Pseudomonadati</taxon>
        <taxon>Pseudomonadota</taxon>
        <taxon>Gammaproteobacteria</taxon>
        <taxon>Chromatiales</taxon>
        <taxon>Wenzhouxiangellaceae</taxon>
        <taxon>Marinihelvus</taxon>
    </lineage>
</organism>
<feature type="compositionally biased region" description="Basic residues" evidence="1">
    <location>
        <begin position="89"/>
        <end position="101"/>
    </location>
</feature>
<proteinExistence type="predicted"/>
<evidence type="ECO:0000313" key="4">
    <source>
        <dbReference type="Proteomes" id="UP000325372"/>
    </source>
</evidence>
<evidence type="ECO:0000256" key="2">
    <source>
        <dbReference type="SAM" id="Phobius"/>
    </source>
</evidence>
<dbReference type="RefSeq" id="WP_150863284.1">
    <property type="nucleotide sequence ID" value="NZ_VYXP01000003.1"/>
</dbReference>
<feature type="transmembrane region" description="Helical" evidence="2">
    <location>
        <begin position="21"/>
        <end position="43"/>
    </location>
</feature>
<protein>
    <submittedName>
        <fullName evidence="3">Uncharacterized protein</fullName>
    </submittedName>
</protein>
<dbReference type="Proteomes" id="UP000325372">
    <property type="component" value="Unassembled WGS sequence"/>
</dbReference>
<dbReference type="AlphaFoldDB" id="A0A5N0TC22"/>
<feature type="region of interest" description="Disordered" evidence="1">
    <location>
        <begin position="89"/>
        <end position="122"/>
    </location>
</feature>
<evidence type="ECO:0000256" key="1">
    <source>
        <dbReference type="SAM" id="MobiDB-lite"/>
    </source>
</evidence>
<gene>
    <name evidence="3" type="ORF">F3N42_04975</name>
</gene>
<keyword evidence="2" id="KW-0472">Membrane</keyword>
<evidence type="ECO:0000313" key="3">
    <source>
        <dbReference type="EMBL" id="KAA9132575.1"/>
    </source>
</evidence>
<dbReference type="EMBL" id="VYXP01000003">
    <property type="protein sequence ID" value="KAA9132575.1"/>
    <property type="molecule type" value="Genomic_DNA"/>
</dbReference>
<sequence length="122" mass="13830">MGAERSDQRVPGRWTRRQRDIGVAIWMAFLAACVGTFMLFAVIDPNGVSDDWVIDWQPGVHLVYGMAFFFLFAIALLSALLTGYMIRTGPRRGHARGKGRRRPPETHHPADGNPDLDDEDWY</sequence>